<comment type="caution">
    <text evidence="1">The sequence shown here is derived from an EMBL/GenBank/DDBJ whole genome shotgun (WGS) entry which is preliminary data.</text>
</comment>
<reference evidence="2" key="1">
    <citation type="journal article" date="2019" name="Int. J. Syst. Evol. Microbiol.">
        <title>The Global Catalogue of Microorganisms (GCM) 10K type strain sequencing project: providing services to taxonomists for standard genome sequencing and annotation.</title>
        <authorList>
            <consortium name="The Broad Institute Genomics Platform"/>
            <consortium name="The Broad Institute Genome Sequencing Center for Infectious Disease"/>
            <person name="Wu L."/>
            <person name="Ma J."/>
        </authorList>
    </citation>
    <scope>NUCLEOTIDE SEQUENCE [LARGE SCALE GENOMIC DNA]</scope>
    <source>
        <strain evidence="2">CCUG 62952</strain>
    </source>
</reference>
<gene>
    <name evidence="1" type="ORF">ACFQ1M_07775</name>
</gene>
<dbReference type="InterPro" id="IPR039437">
    <property type="entry name" value="FrzH/put_lumazine-bd"/>
</dbReference>
<keyword evidence="2" id="KW-1185">Reference proteome</keyword>
<dbReference type="Pfam" id="PF12893">
    <property type="entry name" value="Lumazine_bd_2"/>
    <property type="match status" value="1"/>
</dbReference>
<dbReference type="InterPro" id="IPR032710">
    <property type="entry name" value="NTF2-like_dom_sf"/>
</dbReference>
<name>A0ABW3CWS5_9FLAO</name>
<dbReference type="SUPFAM" id="SSF54427">
    <property type="entry name" value="NTF2-like"/>
    <property type="match status" value="1"/>
</dbReference>
<dbReference type="RefSeq" id="WP_386406384.1">
    <property type="nucleotide sequence ID" value="NZ_JBHTJH010000004.1"/>
</dbReference>
<protein>
    <submittedName>
        <fullName evidence="1">Nuclear transport factor 2 family protein</fullName>
    </submittedName>
</protein>
<dbReference type="EMBL" id="JBHTJH010000004">
    <property type="protein sequence ID" value="MFD0862103.1"/>
    <property type="molecule type" value="Genomic_DNA"/>
</dbReference>
<sequence length="46" mass="5464">MVIEGSTAVTRLKIEDAEKIFHDFMTLQKTEGRWFIVNKSFYRAQK</sequence>
<dbReference type="Proteomes" id="UP001596978">
    <property type="component" value="Unassembled WGS sequence"/>
</dbReference>
<proteinExistence type="predicted"/>
<organism evidence="1 2">
    <name type="scientific">Sungkyunkwania multivorans</name>
    <dbReference type="NCBI Taxonomy" id="1173618"/>
    <lineage>
        <taxon>Bacteria</taxon>
        <taxon>Pseudomonadati</taxon>
        <taxon>Bacteroidota</taxon>
        <taxon>Flavobacteriia</taxon>
        <taxon>Flavobacteriales</taxon>
        <taxon>Flavobacteriaceae</taxon>
        <taxon>Sungkyunkwania</taxon>
    </lineage>
</organism>
<evidence type="ECO:0000313" key="2">
    <source>
        <dbReference type="Proteomes" id="UP001596978"/>
    </source>
</evidence>
<evidence type="ECO:0000313" key="1">
    <source>
        <dbReference type="EMBL" id="MFD0862103.1"/>
    </source>
</evidence>
<dbReference type="Gene3D" id="3.10.450.50">
    <property type="match status" value="1"/>
</dbReference>
<accession>A0ABW3CWS5</accession>